<feature type="transmembrane region" description="Helical" evidence="1">
    <location>
        <begin position="47"/>
        <end position="65"/>
    </location>
</feature>
<feature type="transmembrane region" description="Helical" evidence="1">
    <location>
        <begin position="77"/>
        <end position="101"/>
    </location>
</feature>
<dbReference type="EMBL" id="FQUQ01000005">
    <property type="protein sequence ID" value="SHG38488.1"/>
    <property type="molecule type" value="Genomic_DNA"/>
</dbReference>
<feature type="transmembrane region" description="Helical" evidence="1">
    <location>
        <begin position="12"/>
        <end position="31"/>
    </location>
</feature>
<keyword evidence="1" id="KW-0472">Membrane</keyword>
<proteinExistence type="predicted"/>
<gene>
    <name evidence="2" type="ORF">SAMN04488522_105300</name>
</gene>
<protein>
    <submittedName>
        <fullName evidence="2">Uncharacterized protein</fullName>
    </submittedName>
</protein>
<name>A0A1M5JD70_9SPHI</name>
<sequence length="103" mass="12030">MKTATLYFLTRILVLFFAILAFYMCAVYLLPKSIREDQFSFVAELDLFIQLTTIFCLSYCAFVYWERDKFIRKQHPNHATMALVLLIIGSIVSLISIFIAFNL</sequence>
<accession>A0A1M5JD70</accession>
<dbReference type="AlphaFoldDB" id="A0A1M5JD70"/>
<keyword evidence="1" id="KW-0812">Transmembrane</keyword>
<evidence type="ECO:0000256" key="1">
    <source>
        <dbReference type="SAM" id="Phobius"/>
    </source>
</evidence>
<keyword evidence="1" id="KW-1133">Transmembrane helix</keyword>
<dbReference type="Proteomes" id="UP000184287">
    <property type="component" value="Unassembled WGS sequence"/>
</dbReference>
<evidence type="ECO:0000313" key="3">
    <source>
        <dbReference type="Proteomes" id="UP000184287"/>
    </source>
</evidence>
<dbReference type="RefSeq" id="WP_073234803.1">
    <property type="nucleotide sequence ID" value="NZ_FQUQ01000005.1"/>
</dbReference>
<organism evidence="2 3">
    <name type="scientific">Pedobacter caeni</name>
    <dbReference type="NCBI Taxonomy" id="288992"/>
    <lineage>
        <taxon>Bacteria</taxon>
        <taxon>Pseudomonadati</taxon>
        <taxon>Bacteroidota</taxon>
        <taxon>Sphingobacteriia</taxon>
        <taxon>Sphingobacteriales</taxon>
        <taxon>Sphingobacteriaceae</taxon>
        <taxon>Pedobacter</taxon>
    </lineage>
</organism>
<keyword evidence="3" id="KW-1185">Reference proteome</keyword>
<reference evidence="3" key="1">
    <citation type="submission" date="2016-11" db="EMBL/GenBank/DDBJ databases">
        <authorList>
            <person name="Varghese N."/>
            <person name="Submissions S."/>
        </authorList>
    </citation>
    <scope>NUCLEOTIDE SEQUENCE [LARGE SCALE GENOMIC DNA]</scope>
    <source>
        <strain evidence="3">DSM 16990</strain>
    </source>
</reference>
<evidence type="ECO:0000313" key="2">
    <source>
        <dbReference type="EMBL" id="SHG38488.1"/>
    </source>
</evidence>